<comment type="cofactor">
    <cofactor evidence="1">
        <name>Zn(2+)</name>
        <dbReference type="ChEBI" id="CHEBI:29105"/>
    </cofactor>
</comment>
<evidence type="ECO:0000256" key="8">
    <source>
        <dbReference type="ARBA" id="ARBA00022824"/>
    </source>
</evidence>
<evidence type="ECO:0000256" key="2">
    <source>
        <dbReference type="ARBA" id="ARBA00004477"/>
    </source>
</evidence>
<sequence>MEFVKENKPAQLPLSVWWVAAGLAANAALLAGVALLDAALPEPLGPDAPPERFHGLTAHRHLINLTAIGPRVAGSYENEVLAVGVLVAAVKDIAAHASPHNQLELDVHTASGAFALSFMDGMNNVYRDVQNVVVRVRGVGGRATGRSALLLNCHFDTVPDSPGASDDGAGCAVLLDVLRALAAARRPLRHDAVFLFNGAEENILQASHAFITQHKWARDVRAFINIEACGAGGREVLFQAGPHDPWIVEMYASVVPHPYASSLAQELFESGLIPADTDFRIFRDFGNLSGVDLAWSSNGYVYHTRLDTAAAVPAAALQRTGDNVLALAAALLASARLDEAADGARQPVYFDVLGLRVLSLRAPAAAASAAAALALVLLKVTLSQYTR</sequence>
<comment type="subcellular location">
    <subcellularLocation>
        <location evidence="2">Endoplasmic reticulum membrane</location>
        <topology evidence="2">Multi-pass membrane protein</topology>
    </subcellularLocation>
</comment>
<dbReference type="GO" id="GO:0046872">
    <property type="term" value="F:metal ion binding"/>
    <property type="evidence" value="ECO:0007669"/>
    <property type="project" value="UniProtKB-KW"/>
</dbReference>
<name>A0A9P0I605_SPOLI</name>
<keyword evidence="9" id="KW-0862">Zinc</keyword>
<organism evidence="17 18">
    <name type="scientific">Spodoptera littoralis</name>
    <name type="common">Egyptian cotton leafworm</name>
    <dbReference type="NCBI Taxonomy" id="7109"/>
    <lineage>
        <taxon>Eukaryota</taxon>
        <taxon>Metazoa</taxon>
        <taxon>Ecdysozoa</taxon>
        <taxon>Arthropoda</taxon>
        <taxon>Hexapoda</taxon>
        <taxon>Insecta</taxon>
        <taxon>Pterygota</taxon>
        <taxon>Neoptera</taxon>
        <taxon>Endopterygota</taxon>
        <taxon>Lepidoptera</taxon>
        <taxon>Glossata</taxon>
        <taxon>Ditrysia</taxon>
        <taxon>Noctuoidea</taxon>
        <taxon>Noctuidae</taxon>
        <taxon>Amphipyrinae</taxon>
        <taxon>Spodoptera</taxon>
    </lineage>
</organism>
<keyword evidence="13" id="KW-0325">Glycoprotein</keyword>
<evidence type="ECO:0000256" key="15">
    <source>
        <dbReference type="SAM" id="Phobius"/>
    </source>
</evidence>
<dbReference type="InterPro" id="IPR048024">
    <property type="entry name" value="Fxna-like_M28_dom"/>
</dbReference>
<dbReference type="CDD" id="cd03875">
    <property type="entry name" value="M28_Fxna_like"/>
    <property type="match status" value="1"/>
</dbReference>
<evidence type="ECO:0000256" key="13">
    <source>
        <dbReference type="ARBA" id="ARBA00023180"/>
    </source>
</evidence>
<dbReference type="AlphaFoldDB" id="A0A9P0I605"/>
<proteinExistence type="inferred from homology"/>
<evidence type="ECO:0000256" key="6">
    <source>
        <dbReference type="ARBA" id="ARBA00022723"/>
    </source>
</evidence>
<keyword evidence="6" id="KW-0479">Metal-binding</keyword>
<dbReference type="InterPro" id="IPR045175">
    <property type="entry name" value="M28_fam"/>
</dbReference>
<dbReference type="GO" id="GO:0008235">
    <property type="term" value="F:metalloexopeptidase activity"/>
    <property type="evidence" value="ECO:0007669"/>
    <property type="project" value="InterPro"/>
</dbReference>
<evidence type="ECO:0000256" key="9">
    <source>
        <dbReference type="ARBA" id="ARBA00022833"/>
    </source>
</evidence>
<keyword evidence="4" id="KW-0645">Protease</keyword>
<evidence type="ECO:0000313" key="18">
    <source>
        <dbReference type="Proteomes" id="UP001153321"/>
    </source>
</evidence>
<dbReference type="PANTHER" id="PTHR12147:SF22">
    <property type="entry name" value="ENDOPLASMIC RETICULUM METALLOPEPTIDASE 1"/>
    <property type="match status" value="1"/>
</dbReference>
<keyword evidence="5 15" id="KW-0812">Transmembrane</keyword>
<gene>
    <name evidence="17" type="ORF">SPLIT_LOCUS5380</name>
</gene>
<evidence type="ECO:0000313" key="17">
    <source>
        <dbReference type="EMBL" id="CAH1640024.1"/>
    </source>
</evidence>
<dbReference type="EMBL" id="LR824551">
    <property type="protein sequence ID" value="CAH1640024.1"/>
    <property type="molecule type" value="Genomic_DNA"/>
</dbReference>
<keyword evidence="10 15" id="KW-1133">Transmembrane helix</keyword>
<reference evidence="17" key="1">
    <citation type="submission" date="2022-02" db="EMBL/GenBank/DDBJ databases">
        <authorList>
            <person name="King R."/>
        </authorList>
    </citation>
    <scope>NUCLEOTIDE SEQUENCE</scope>
</reference>
<comment type="similarity">
    <text evidence="3">Belongs to the peptidase M28 family.</text>
</comment>
<dbReference type="SUPFAM" id="SSF53187">
    <property type="entry name" value="Zn-dependent exopeptidases"/>
    <property type="match status" value="1"/>
</dbReference>
<evidence type="ECO:0000256" key="14">
    <source>
        <dbReference type="ARBA" id="ARBA00078796"/>
    </source>
</evidence>
<keyword evidence="18" id="KW-1185">Reference proteome</keyword>
<keyword evidence="11" id="KW-0482">Metalloprotease</keyword>
<dbReference type="Pfam" id="PF04389">
    <property type="entry name" value="Peptidase_M28"/>
    <property type="match status" value="1"/>
</dbReference>
<dbReference type="GO" id="GO:0006508">
    <property type="term" value="P:proteolysis"/>
    <property type="evidence" value="ECO:0007669"/>
    <property type="project" value="UniProtKB-KW"/>
</dbReference>
<dbReference type="GO" id="GO:0005789">
    <property type="term" value="C:endoplasmic reticulum membrane"/>
    <property type="evidence" value="ECO:0007669"/>
    <property type="project" value="UniProtKB-SubCell"/>
</dbReference>
<feature type="domain" description="Peptidase M28" evidence="16">
    <location>
        <begin position="131"/>
        <end position="327"/>
    </location>
</feature>
<keyword evidence="7" id="KW-0378">Hydrolase</keyword>
<evidence type="ECO:0000256" key="3">
    <source>
        <dbReference type="ARBA" id="ARBA00010918"/>
    </source>
</evidence>
<keyword evidence="8" id="KW-0256">Endoplasmic reticulum</keyword>
<evidence type="ECO:0000256" key="1">
    <source>
        <dbReference type="ARBA" id="ARBA00001947"/>
    </source>
</evidence>
<accession>A0A9P0I605</accession>
<dbReference type="PANTHER" id="PTHR12147">
    <property type="entry name" value="METALLOPEPTIDASE M28 FAMILY MEMBER"/>
    <property type="match status" value="1"/>
</dbReference>
<evidence type="ECO:0000256" key="5">
    <source>
        <dbReference type="ARBA" id="ARBA00022692"/>
    </source>
</evidence>
<evidence type="ECO:0000256" key="4">
    <source>
        <dbReference type="ARBA" id="ARBA00022670"/>
    </source>
</evidence>
<protein>
    <recommendedName>
        <fullName evidence="14">FXNA-like protease</fullName>
    </recommendedName>
</protein>
<dbReference type="InterPro" id="IPR007484">
    <property type="entry name" value="Peptidase_M28"/>
</dbReference>
<evidence type="ECO:0000256" key="11">
    <source>
        <dbReference type="ARBA" id="ARBA00023049"/>
    </source>
</evidence>
<keyword evidence="12 15" id="KW-0472">Membrane</keyword>
<evidence type="ECO:0000259" key="16">
    <source>
        <dbReference type="Pfam" id="PF04389"/>
    </source>
</evidence>
<dbReference type="FunFam" id="3.40.630.10:FF:000008">
    <property type="entry name" value="Endoplasmic reticulum metallopeptidase 1"/>
    <property type="match status" value="1"/>
</dbReference>
<dbReference type="Gene3D" id="3.40.630.10">
    <property type="entry name" value="Zn peptidases"/>
    <property type="match status" value="1"/>
</dbReference>
<dbReference type="Proteomes" id="UP001153321">
    <property type="component" value="Chromosome 20"/>
</dbReference>
<evidence type="ECO:0000256" key="12">
    <source>
        <dbReference type="ARBA" id="ARBA00023136"/>
    </source>
</evidence>
<evidence type="ECO:0000256" key="7">
    <source>
        <dbReference type="ARBA" id="ARBA00022801"/>
    </source>
</evidence>
<feature type="transmembrane region" description="Helical" evidence="15">
    <location>
        <begin position="12"/>
        <end position="36"/>
    </location>
</feature>
<evidence type="ECO:0000256" key="10">
    <source>
        <dbReference type="ARBA" id="ARBA00022989"/>
    </source>
</evidence>